<organism evidence="1 2">
    <name type="scientific">Thalassospira profundimaris</name>
    <dbReference type="NCBI Taxonomy" id="502049"/>
    <lineage>
        <taxon>Bacteria</taxon>
        <taxon>Pseudomonadati</taxon>
        <taxon>Pseudomonadota</taxon>
        <taxon>Alphaproteobacteria</taxon>
        <taxon>Rhodospirillales</taxon>
        <taxon>Thalassospiraceae</taxon>
        <taxon>Thalassospira</taxon>
    </lineage>
</organism>
<protein>
    <submittedName>
        <fullName evidence="1">Uncharacterized protein</fullName>
    </submittedName>
</protein>
<evidence type="ECO:0000313" key="2">
    <source>
        <dbReference type="Proteomes" id="UP000253226"/>
    </source>
</evidence>
<reference evidence="1 2" key="1">
    <citation type="submission" date="2014-07" db="EMBL/GenBank/DDBJ databases">
        <title>Draft genome sequence of Thalassospira profundimaris 35.</title>
        <authorList>
            <person name="Lai Q."/>
            <person name="Shao Z."/>
        </authorList>
    </citation>
    <scope>NUCLEOTIDE SEQUENCE [LARGE SCALE GENOMIC DNA]</scope>
    <source>
        <strain evidence="1 2">35</strain>
    </source>
</reference>
<sequence>MSRNNPNREKIKERLSYEHGIKVIKCLSEHSLLDLYTNEVSDANHLSCLLPAHFSELEKVYQNVANKLQRSGISIGENDSDRRRQFEKQKLIGFLKQRLSEFDWKDGSLLDDSISKALEFLAGHYTISDGFDAQKEWDRFVALNQLSGGFHSLETVYGQIDISANDKQVIQKYFLNVHNDVSGQIFRKVTAHWERRISRHKSREHIDGITIDSHAMADLYLLNRELYKAQSALRFVLVTADRSLVKATYGGITSEQLIHGEELLGEEIREDSAEFNSQFATECVRHIWASMTDAIEEAPIEWGRENSTDEAITPDHNEHVYQLFAGFFAKFADTTDISVKDLEFIASQQHVDFGTVYENIDIDEVIIRWCDLSVDVFNTLALRETELGKENVKKIIKETIEQVLHIEKTINGHSINWDEISDVIDERISQAKDALTIDLSDAGIGALIKANQIGVEGTPDLSFSLFPSVSDIIKKISLNKYSSKKQFTQDFDNLHEFENYDNSSKAPDNRIRCYFTYLVLGAMFASADKWSVAAEHAALATDIVYRSALRSSRLVARLPRERTSDGKRKHINGREALFLSSVAKRMTANSLSDLEESEADLIRSAGFMFQDHDELRPLLKDGRNQLPFGDLELIYKSSPLRDEQLRNWAKAVQRHFALEPIMLAKVPAEHLLRYSQEFLAIALAKFYISKSEGDDSLASEFFREVMENAQVSSRAVRYVERNEGLSNYSSGAVFAAINIIQSSILAEIGHDIGWINSIPPYGHENLDCGLDIVFEYAMLPWLQRKTPGKPRLPISKLALFYVIVGCLISKNERYNKYFDWSTFEKLLPSIRSSKVTNYDHSRYGMLHEFAINRIKQDDLSSNSLSKSDDFKISESSLGLGPFY</sequence>
<dbReference type="AlphaFoldDB" id="A0A367VYN5"/>
<comment type="caution">
    <text evidence="1">The sequence shown here is derived from an EMBL/GenBank/DDBJ whole genome shotgun (WGS) entry which is preliminary data.</text>
</comment>
<dbReference type="Proteomes" id="UP000253226">
    <property type="component" value="Unassembled WGS sequence"/>
</dbReference>
<evidence type="ECO:0000313" key="1">
    <source>
        <dbReference type="EMBL" id="RCK31279.1"/>
    </source>
</evidence>
<accession>A0A367VYN5</accession>
<gene>
    <name evidence="1" type="ORF">TH19_21750</name>
</gene>
<proteinExistence type="predicted"/>
<name>A0A367VYN5_9PROT</name>
<dbReference type="EMBL" id="JPWF01000022">
    <property type="protein sequence ID" value="RCK31279.1"/>
    <property type="molecule type" value="Genomic_DNA"/>
</dbReference>